<keyword evidence="5" id="KW-0547">Nucleotide-binding</keyword>
<dbReference type="GO" id="GO:0005929">
    <property type="term" value="C:cilium"/>
    <property type="evidence" value="ECO:0007669"/>
    <property type="project" value="UniProtKB-SubCell"/>
</dbReference>
<dbReference type="GO" id="GO:0005874">
    <property type="term" value="C:microtubule"/>
    <property type="evidence" value="ECO:0007669"/>
    <property type="project" value="UniProtKB-KW"/>
</dbReference>
<evidence type="ECO:0000259" key="13">
    <source>
        <dbReference type="Pfam" id="PF12774"/>
    </source>
</evidence>
<evidence type="ECO:0000256" key="11">
    <source>
        <dbReference type="ARBA" id="ARBA00023212"/>
    </source>
</evidence>
<organism evidence="16 17">
    <name type="scientific">Symbiodinium pilosum</name>
    <name type="common">Dinoflagellate</name>
    <dbReference type="NCBI Taxonomy" id="2952"/>
    <lineage>
        <taxon>Eukaryota</taxon>
        <taxon>Sar</taxon>
        <taxon>Alveolata</taxon>
        <taxon>Dinophyceae</taxon>
        <taxon>Suessiales</taxon>
        <taxon>Symbiodiniaceae</taxon>
        <taxon>Symbiodinium</taxon>
    </lineage>
</organism>
<accession>A0A812Q6H1</accession>
<dbReference type="InterPro" id="IPR041466">
    <property type="entry name" value="Dynein_AAA5_ext"/>
</dbReference>
<keyword evidence="12" id="KW-0966">Cell projection</keyword>
<dbReference type="EMBL" id="CAJNIZ010015424">
    <property type="protein sequence ID" value="CAE7372856.1"/>
    <property type="molecule type" value="Genomic_DNA"/>
</dbReference>
<protein>
    <submittedName>
        <fullName evidence="16">DHC-8 protein</fullName>
    </submittedName>
</protein>
<dbReference type="PANTHER" id="PTHR45703">
    <property type="entry name" value="DYNEIN HEAVY CHAIN"/>
    <property type="match status" value="1"/>
</dbReference>
<evidence type="ECO:0000256" key="4">
    <source>
        <dbReference type="ARBA" id="ARBA00022701"/>
    </source>
</evidence>
<dbReference type="Pfam" id="PF12775">
    <property type="entry name" value="AAA_7"/>
    <property type="match status" value="1"/>
</dbReference>
<evidence type="ECO:0000256" key="5">
    <source>
        <dbReference type="ARBA" id="ARBA00022741"/>
    </source>
</evidence>
<evidence type="ECO:0000259" key="15">
    <source>
        <dbReference type="Pfam" id="PF22597"/>
    </source>
</evidence>
<dbReference type="GO" id="GO:0005524">
    <property type="term" value="F:ATP binding"/>
    <property type="evidence" value="ECO:0007669"/>
    <property type="project" value="UniProtKB-KW"/>
</dbReference>
<keyword evidence="3" id="KW-0963">Cytoplasm</keyword>
<dbReference type="Pfam" id="PF17852">
    <property type="entry name" value="Dynein_AAA_lid"/>
    <property type="match status" value="1"/>
</dbReference>
<keyword evidence="7" id="KW-0243">Dynein</keyword>
<reference evidence="16" key="1">
    <citation type="submission" date="2021-02" db="EMBL/GenBank/DDBJ databases">
        <authorList>
            <person name="Dougan E. K."/>
            <person name="Rhodes N."/>
            <person name="Thang M."/>
            <person name="Chan C."/>
        </authorList>
    </citation>
    <scope>NUCLEOTIDE SEQUENCE</scope>
</reference>
<evidence type="ECO:0000256" key="3">
    <source>
        <dbReference type="ARBA" id="ARBA00022490"/>
    </source>
</evidence>
<dbReference type="Gene3D" id="3.40.50.300">
    <property type="entry name" value="P-loop containing nucleotide triphosphate hydrolases"/>
    <property type="match status" value="2"/>
</dbReference>
<dbReference type="FunFam" id="1.10.8.710:FF:000001">
    <property type="entry name" value="Dynein axonemal heavy chain 2"/>
    <property type="match status" value="1"/>
</dbReference>
<dbReference type="GO" id="GO:0030286">
    <property type="term" value="C:dynein complex"/>
    <property type="evidence" value="ECO:0007669"/>
    <property type="project" value="UniProtKB-KW"/>
</dbReference>
<dbReference type="PANTHER" id="PTHR45703:SF36">
    <property type="entry name" value="DYNEIN HEAVY CHAIN, CYTOPLASMIC"/>
    <property type="match status" value="1"/>
</dbReference>
<comment type="caution">
    <text evidence="16">The sequence shown here is derived from an EMBL/GenBank/DDBJ whole genome shotgun (WGS) entry which is preliminary data.</text>
</comment>
<keyword evidence="11" id="KW-0206">Cytoskeleton</keyword>
<keyword evidence="4" id="KW-0493">Microtubule</keyword>
<dbReference type="Pfam" id="PF22597">
    <property type="entry name" value="DYN_lid"/>
    <property type="match status" value="1"/>
</dbReference>
<dbReference type="Gene3D" id="1.10.472.130">
    <property type="match status" value="1"/>
</dbReference>
<dbReference type="Gene3D" id="1.20.920.30">
    <property type="match status" value="1"/>
</dbReference>
<keyword evidence="17" id="KW-1185">Reference proteome</keyword>
<dbReference type="GO" id="GO:0051959">
    <property type="term" value="F:dynein light intermediate chain binding"/>
    <property type="evidence" value="ECO:0007669"/>
    <property type="project" value="InterPro"/>
</dbReference>
<evidence type="ECO:0000256" key="7">
    <source>
        <dbReference type="ARBA" id="ARBA00023017"/>
    </source>
</evidence>
<evidence type="ECO:0000256" key="6">
    <source>
        <dbReference type="ARBA" id="ARBA00022840"/>
    </source>
</evidence>
<dbReference type="SUPFAM" id="SSF52540">
    <property type="entry name" value="P-loop containing nucleoside triphosphate hydrolases"/>
    <property type="match status" value="2"/>
</dbReference>
<dbReference type="OrthoDB" id="447173at2759"/>
<evidence type="ECO:0000313" key="16">
    <source>
        <dbReference type="EMBL" id="CAE7372856.1"/>
    </source>
</evidence>
<evidence type="ECO:0000259" key="14">
    <source>
        <dbReference type="Pfam" id="PF17852"/>
    </source>
</evidence>
<evidence type="ECO:0000256" key="2">
    <source>
        <dbReference type="ARBA" id="ARBA00004245"/>
    </source>
</evidence>
<feature type="domain" description="Dynein heavy chain AAA 5 extension" evidence="14">
    <location>
        <begin position="337"/>
        <end position="448"/>
    </location>
</feature>
<dbReference type="GO" id="GO:0007018">
    <property type="term" value="P:microtubule-based movement"/>
    <property type="evidence" value="ECO:0007669"/>
    <property type="project" value="InterPro"/>
</dbReference>
<feature type="domain" description="Dynein 2 heavy chain 1 cytoplasmic ATPase lid" evidence="15">
    <location>
        <begin position="643"/>
        <end position="736"/>
    </location>
</feature>
<evidence type="ECO:0000256" key="12">
    <source>
        <dbReference type="ARBA" id="ARBA00023273"/>
    </source>
</evidence>
<sequence length="753" mass="85843">MRQVNLYNQGFISAEKLASKVVFLFDLCKDQLSSQPHYDFGLRSLKAVLACAGSMKREEVTNIGAEKFGELSEEQVSQSEQKILLRAIFDTLVPKLVAQDKPLMQSLISGVFPGADVGIVDNQILQEEIRRLCKLRHFECTDNFMLKCMELFQIQRITHGVMLVGTVGTGKSTVWRTLLDAMEKLDNVKGDAYVVDPKAVSKEELYGKLDPTTLEWTDGVFTDILRRILSGHRGENQRRQWIMFDGDVDPEWAENLNSVLDDNKLLTLPNGERLAIPPNVRIMFEVDTLKYATLATVSRCGMVWFANDVVTQEHGNLESEKADTGEGPGVCRQLAFEMDHIMTFTSIRALTGLFSMVRKGINMILEYDEVHEEFPLADDVLQSFIKKYLVFAICWSFGGDMFLNTRMKFCEMLAGHLGDIPAPDGLGGDTTLLDFEVRVEDGKWYHWDKRVPTLDIDPEKVADSSLIISTVDTVRHTATLAAWLEELQGEEALHFEWTTGKAMAGSLELASLNFSAGTTPELLLKTFDLYCETVKTPNGLVMRPLQLNRWVVVFCDECNLPEEDKYGTQKVIMFIRQITEAGGFYRPSDKQWVNVERVQFLGACNPPTDPGRHPMSDRFLRHAPVIWVDYPGPDSLRQIYGTFNRAMLKLQPQLDKSCGEGMTNTMVQFWRESAQKFTSDQQPHYLYSPRELTRWKTALYECMRYWDGMTQTNLIRLLVHEGLRIFVDRLVYEEERQWSEELLDEARGIGLGK</sequence>
<dbReference type="FunFam" id="3.40.50.300:FF:001013">
    <property type="entry name" value="Dynein heavy chain, cytoplasmic"/>
    <property type="match status" value="1"/>
</dbReference>
<name>A0A812Q6H1_SYMPI</name>
<dbReference type="GO" id="GO:0045505">
    <property type="term" value="F:dynein intermediate chain binding"/>
    <property type="evidence" value="ECO:0007669"/>
    <property type="project" value="InterPro"/>
</dbReference>
<dbReference type="InterPro" id="IPR054354">
    <property type="entry name" value="DYNC2H1-like_lid"/>
</dbReference>
<dbReference type="Gene3D" id="1.10.8.710">
    <property type="match status" value="1"/>
</dbReference>
<dbReference type="InterPro" id="IPR035699">
    <property type="entry name" value="AAA_6"/>
</dbReference>
<gene>
    <name evidence="16" type="primary">DHC-8</name>
    <name evidence="16" type="ORF">SPIL2461_LOCUS9041</name>
</gene>
<evidence type="ECO:0000256" key="8">
    <source>
        <dbReference type="ARBA" id="ARBA00023054"/>
    </source>
</evidence>
<keyword evidence="9" id="KW-0969">Cilium</keyword>
<dbReference type="Proteomes" id="UP000649617">
    <property type="component" value="Unassembled WGS sequence"/>
</dbReference>
<dbReference type="Pfam" id="PF12774">
    <property type="entry name" value="AAA_6"/>
    <property type="match status" value="1"/>
</dbReference>
<dbReference type="InterPro" id="IPR043157">
    <property type="entry name" value="Dynein_AAA1S"/>
</dbReference>
<keyword evidence="10" id="KW-0505">Motor protein</keyword>
<keyword evidence="8" id="KW-0175">Coiled coil</keyword>
<dbReference type="InterPro" id="IPR027417">
    <property type="entry name" value="P-loop_NTPase"/>
</dbReference>
<dbReference type="AlphaFoldDB" id="A0A812Q6H1"/>
<evidence type="ECO:0000313" key="17">
    <source>
        <dbReference type="Proteomes" id="UP000649617"/>
    </source>
</evidence>
<keyword evidence="6" id="KW-0067">ATP-binding</keyword>
<dbReference type="InterPro" id="IPR026983">
    <property type="entry name" value="DHC"/>
</dbReference>
<evidence type="ECO:0000256" key="10">
    <source>
        <dbReference type="ARBA" id="ARBA00023175"/>
    </source>
</evidence>
<feature type="domain" description="Dynein heavy chain hydrolytic ATP-binding dynein motor region" evidence="13">
    <location>
        <begin position="3"/>
        <end position="172"/>
    </location>
</feature>
<proteinExistence type="predicted"/>
<evidence type="ECO:0000256" key="1">
    <source>
        <dbReference type="ARBA" id="ARBA00004138"/>
    </source>
</evidence>
<comment type="subcellular location">
    <subcellularLocation>
        <location evidence="1">Cell projection</location>
        <location evidence="1">Cilium</location>
    </subcellularLocation>
    <subcellularLocation>
        <location evidence="2">Cytoplasm</location>
        <location evidence="2">Cytoskeleton</location>
    </subcellularLocation>
</comment>
<evidence type="ECO:0000256" key="9">
    <source>
        <dbReference type="ARBA" id="ARBA00023069"/>
    </source>
</evidence>